<feature type="compositionally biased region" description="Polar residues" evidence="1">
    <location>
        <begin position="165"/>
        <end position="181"/>
    </location>
</feature>
<organism evidence="2 3">
    <name type="scientific">Planoprotostelium fungivorum</name>
    <dbReference type="NCBI Taxonomy" id="1890364"/>
    <lineage>
        <taxon>Eukaryota</taxon>
        <taxon>Amoebozoa</taxon>
        <taxon>Evosea</taxon>
        <taxon>Variosea</taxon>
        <taxon>Cavosteliida</taxon>
        <taxon>Cavosteliaceae</taxon>
        <taxon>Planoprotostelium</taxon>
    </lineage>
</organism>
<evidence type="ECO:0000256" key="1">
    <source>
        <dbReference type="SAM" id="MobiDB-lite"/>
    </source>
</evidence>
<dbReference type="Proteomes" id="UP000241769">
    <property type="component" value="Unassembled WGS sequence"/>
</dbReference>
<proteinExistence type="predicted"/>
<protein>
    <submittedName>
        <fullName evidence="2">Uncharacterized protein</fullName>
    </submittedName>
</protein>
<evidence type="ECO:0000313" key="3">
    <source>
        <dbReference type="Proteomes" id="UP000241769"/>
    </source>
</evidence>
<keyword evidence="3" id="KW-1185">Reference proteome</keyword>
<gene>
    <name evidence="2" type="ORF">PROFUN_11001</name>
</gene>
<dbReference type="EMBL" id="MDYQ01000124">
    <property type="protein sequence ID" value="PRP81471.1"/>
    <property type="molecule type" value="Genomic_DNA"/>
</dbReference>
<feature type="region of interest" description="Disordered" evidence="1">
    <location>
        <begin position="110"/>
        <end position="181"/>
    </location>
</feature>
<feature type="region of interest" description="Disordered" evidence="1">
    <location>
        <begin position="229"/>
        <end position="249"/>
    </location>
</feature>
<evidence type="ECO:0000313" key="2">
    <source>
        <dbReference type="EMBL" id="PRP81471.1"/>
    </source>
</evidence>
<reference evidence="2 3" key="1">
    <citation type="journal article" date="2018" name="Genome Biol. Evol.">
        <title>Multiple Roots of Fruiting Body Formation in Amoebozoa.</title>
        <authorList>
            <person name="Hillmann F."/>
            <person name="Forbes G."/>
            <person name="Novohradska S."/>
            <person name="Ferling I."/>
            <person name="Riege K."/>
            <person name="Groth M."/>
            <person name="Westermann M."/>
            <person name="Marz M."/>
            <person name="Spaller T."/>
            <person name="Winckler T."/>
            <person name="Schaap P."/>
            <person name="Glockner G."/>
        </authorList>
    </citation>
    <scope>NUCLEOTIDE SEQUENCE [LARGE SCALE GENOMIC DNA]</scope>
    <source>
        <strain evidence="2 3">Jena</strain>
    </source>
</reference>
<comment type="caution">
    <text evidence="2">The sequence shown here is derived from an EMBL/GenBank/DDBJ whole genome shotgun (WGS) entry which is preliminary data.</text>
</comment>
<sequence>MVQHWCIKYCWYWCWRQRGDAGHDSEDDVSLLTFLRKSVGLTRDQEDERYGARSYYEHSDLKSTRSPLSNLLMQLWAFIMGGASSSSSQTRFTDEDFSYMMEDRLESGRLHSNYEGSGTLRSKPLGGTNSTTLTDSGPYFYPTVQSDRSTTKKSRYNPPEPTLPGTMSRNYSEDSSTMYSSQDVPVDNLMFESIYNATNPSPTWTDSSSVSSYGRESLYYSVVEPSVTFSASSNGSERLTNSNTEDVTS</sequence>
<dbReference type="AlphaFoldDB" id="A0A2P6NBZ2"/>
<dbReference type="InParanoid" id="A0A2P6NBZ2"/>
<name>A0A2P6NBZ2_9EUKA</name>
<accession>A0A2P6NBZ2</accession>